<keyword evidence="5" id="KW-1185">Reference proteome</keyword>
<dbReference type="InterPro" id="IPR045312">
    <property type="entry name" value="PCBER-like"/>
</dbReference>
<dbReference type="Proteomes" id="UP001149079">
    <property type="component" value="Unassembled WGS sequence"/>
</dbReference>
<evidence type="ECO:0000313" key="5">
    <source>
        <dbReference type="Proteomes" id="UP001149079"/>
    </source>
</evidence>
<keyword evidence="1" id="KW-0521">NADP</keyword>
<dbReference type="PANTHER" id="PTHR47706">
    <property type="entry name" value="NMRA-LIKE FAMILY PROTEIN"/>
    <property type="match status" value="1"/>
</dbReference>
<dbReference type="Pfam" id="PF05368">
    <property type="entry name" value="NmrA"/>
    <property type="match status" value="1"/>
</dbReference>
<reference evidence="4" key="1">
    <citation type="submission" date="2022-11" db="EMBL/GenBank/DDBJ databases">
        <authorList>
            <person name="Petersen C."/>
        </authorList>
    </citation>
    <scope>NUCLEOTIDE SEQUENCE</scope>
    <source>
        <strain evidence="4">IBT 22155</strain>
    </source>
</reference>
<evidence type="ECO:0000259" key="3">
    <source>
        <dbReference type="Pfam" id="PF05368"/>
    </source>
</evidence>
<feature type="domain" description="NmrA-like" evidence="3">
    <location>
        <begin position="9"/>
        <end position="147"/>
    </location>
</feature>
<dbReference type="CDD" id="cd05259">
    <property type="entry name" value="PCBER_SDR_a"/>
    <property type="match status" value="1"/>
</dbReference>
<organism evidence="4 5">
    <name type="scientific">Penicillium bovifimosum</name>
    <dbReference type="NCBI Taxonomy" id="126998"/>
    <lineage>
        <taxon>Eukaryota</taxon>
        <taxon>Fungi</taxon>
        <taxon>Dikarya</taxon>
        <taxon>Ascomycota</taxon>
        <taxon>Pezizomycotina</taxon>
        <taxon>Eurotiomycetes</taxon>
        <taxon>Eurotiomycetidae</taxon>
        <taxon>Eurotiales</taxon>
        <taxon>Aspergillaceae</taxon>
        <taxon>Penicillium</taxon>
    </lineage>
</organism>
<dbReference type="InterPro" id="IPR008030">
    <property type="entry name" value="NmrA-like"/>
</dbReference>
<reference evidence="4" key="2">
    <citation type="journal article" date="2023" name="IMA Fungus">
        <title>Comparative genomic study of the Penicillium genus elucidates a diverse pangenome and 15 lateral gene transfer events.</title>
        <authorList>
            <person name="Petersen C."/>
            <person name="Sorensen T."/>
            <person name="Nielsen M.R."/>
            <person name="Sondergaard T.E."/>
            <person name="Sorensen J.L."/>
            <person name="Fitzpatrick D.A."/>
            <person name="Frisvad J.C."/>
            <person name="Nielsen K.L."/>
        </authorList>
    </citation>
    <scope>NUCLEOTIDE SEQUENCE</scope>
    <source>
        <strain evidence="4">IBT 22155</strain>
    </source>
</reference>
<dbReference type="PANTHER" id="PTHR47706:SF9">
    <property type="entry name" value="NMRA-LIKE DOMAIN-CONTAINING PROTEIN-RELATED"/>
    <property type="match status" value="1"/>
</dbReference>
<dbReference type="GeneID" id="81407047"/>
<dbReference type="GO" id="GO:0016491">
    <property type="term" value="F:oxidoreductase activity"/>
    <property type="evidence" value="ECO:0007669"/>
    <property type="project" value="UniProtKB-KW"/>
</dbReference>
<dbReference type="EMBL" id="JAPQKL010000005">
    <property type="protein sequence ID" value="KAJ5131094.1"/>
    <property type="molecule type" value="Genomic_DNA"/>
</dbReference>
<dbReference type="Gene3D" id="3.40.50.720">
    <property type="entry name" value="NAD(P)-binding Rossmann-like Domain"/>
    <property type="match status" value="1"/>
</dbReference>
<protein>
    <recommendedName>
        <fullName evidence="3">NmrA-like domain-containing protein</fullName>
    </recommendedName>
</protein>
<evidence type="ECO:0000256" key="1">
    <source>
        <dbReference type="ARBA" id="ARBA00022857"/>
    </source>
</evidence>
<gene>
    <name evidence="4" type="ORF">N7515_007133</name>
</gene>
<dbReference type="AlphaFoldDB" id="A0A9W9GXJ7"/>
<name>A0A9W9GXJ7_9EURO</name>
<comment type="caution">
    <text evidence="4">The sequence shown here is derived from an EMBL/GenBank/DDBJ whole genome shotgun (WGS) entry which is preliminary data.</text>
</comment>
<proteinExistence type="predicted"/>
<accession>A0A9W9GXJ7</accession>
<evidence type="ECO:0000256" key="2">
    <source>
        <dbReference type="ARBA" id="ARBA00023002"/>
    </source>
</evidence>
<dbReference type="OrthoDB" id="9974981at2759"/>
<dbReference type="SUPFAM" id="SSF51735">
    <property type="entry name" value="NAD(P)-binding Rossmann-fold domains"/>
    <property type="match status" value="1"/>
</dbReference>
<dbReference type="RefSeq" id="XP_056521473.1">
    <property type="nucleotide sequence ID" value="XM_056667877.1"/>
</dbReference>
<dbReference type="InterPro" id="IPR051609">
    <property type="entry name" value="NmrA/Isoflavone_reductase-like"/>
</dbReference>
<evidence type="ECO:0000313" key="4">
    <source>
        <dbReference type="EMBL" id="KAJ5131094.1"/>
    </source>
</evidence>
<keyword evidence="2" id="KW-0560">Oxidoreductase</keyword>
<dbReference type="InterPro" id="IPR036291">
    <property type="entry name" value="NAD(P)-bd_dom_sf"/>
</dbReference>
<sequence>MDKVQGITNVIVVGAGGSLNPVVIASLQSLGFVVSVLVRDASAAVPPAGVTCHRTDYSNMSLVKAFKAQDAVVNTITMADSSEQKNIIDAAVEAGVKRFLPAEFGIDTAIQSTVEIVPFLRVKPEIVEYLRSLESSITWTSIVTGPFFDWSLRNGWFSFNVPSRTAYLHKTHQDHRFSCSTLSTVANAIARCLLPENGPSTINRYIHVRSFTVNQREIMTSLEKASTEFDQREGRQPKAWDVIEVNLEDKVAESHQKLAQGDMSALGFMLSKAIYAMNSDFDATGVAMNETLGMEPAESLDEVTKRVVSEY</sequence>